<dbReference type="Proteomes" id="UP000266723">
    <property type="component" value="Unassembled WGS sequence"/>
</dbReference>
<dbReference type="EMBL" id="QGKV02001507">
    <property type="protein sequence ID" value="KAF3527317.1"/>
    <property type="molecule type" value="Genomic_DNA"/>
</dbReference>
<sequence length="183" mass="20743">MHWSSNLSSLENCNMAMADLSAMDLLLAVKNESFVHVKAHRRPEAQDKFCTSLRSQEAYMSSCLHVFVSKKPGSHITETVLTSMHLVLVGAQRLDLANILHADCTSHGTHDLNARLRVGNSSVNVYFRHKFKLNLLFIRHEFAVDLLIVRHEFTKTHLWLGMSLQKLSFYQARVLSKLASVLA</sequence>
<evidence type="ECO:0000313" key="2">
    <source>
        <dbReference type="Proteomes" id="UP000266723"/>
    </source>
</evidence>
<comment type="caution">
    <text evidence="1">The sequence shown here is derived from an EMBL/GenBank/DDBJ whole genome shotgun (WGS) entry which is preliminary data.</text>
</comment>
<proteinExistence type="predicted"/>
<reference evidence="1 2" key="1">
    <citation type="journal article" date="2020" name="BMC Genomics">
        <title>Intraspecific diversification of the crop wild relative Brassica cretica Lam. using demographic model selection.</title>
        <authorList>
            <person name="Kioukis A."/>
            <person name="Michalopoulou V.A."/>
            <person name="Briers L."/>
            <person name="Pirintsos S."/>
            <person name="Studholme D.J."/>
            <person name="Pavlidis P."/>
            <person name="Sarris P.F."/>
        </authorList>
    </citation>
    <scope>NUCLEOTIDE SEQUENCE [LARGE SCALE GENOMIC DNA]</scope>
    <source>
        <strain evidence="2">cv. PFS-1207/04</strain>
    </source>
</reference>
<keyword evidence="2" id="KW-1185">Reference proteome</keyword>
<accession>A0ABQ7B4P3</accession>
<organism evidence="1 2">
    <name type="scientific">Brassica cretica</name>
    <name type="common">Mustard</name>
    <dbReference type="NCBI Taxonomy" id="69181"/>
    <lineage>
        <taxon>Eukaryota</taxon>
        <taxon>Viridiplantae</taxon>
        <taxon>Streptophyta</taxon>
        <taxon>Embryophyta</taxon>
        <taxon>Tracheophyta</taxon>
        <taxon>Spermatophyta</taxon>
        <taxon>Magnoliopsida</taxon>
        <taxon>eudicotyledons</taxon>
        <taxon>Gunneridae</taxon>
        <taxon>Pentapetalae</taxon>
        <taxon>rosids</taxon>
        <taxon>malvids</taxon>
        <taxon>Brassicales</taxon>
        <taxon>Brassicaceae</taxon>
        <taxon>Brassiceae</taxon>
        <taxon>Brassica</taxon>
    </lineage>
</organism>
<evidence type="ECO:0000313" key="1">
    <source>
        <dbReference type="EMBL" id="KAF3527317.1"/>
    </source>
</evidence>
<gene>
    <name evidence="1" type="ORF">DY000_02037836</name>
</gene>
<protein>
    <submittedName>
        <fullName evidence="1">Uncharacterized protein</fullName>
    </submittedName>
</protein>
<name>A0ABQ7B4P3_BRACR</name>